<dbReference type="EMBL" id="BMAU01021410">
    <property type="protein sequence ID" value="GFY33336.1"/>
    <property type="molecule type" value="Genomic_DNA"/>
</dbReference>
<protein>
    <submittedName>
        <fullName evidence="1">Uncharacterized protein</fullName>
    </submittedName>
</protein>
<keyword evidence="2" id="KW-1185">Reference proteome</keyword>
<dbReference type="Proteomes" id="UP000887159">
    <property type="component" value="Unassembled WGS sequence"/>
</dbReference>
<accession>A0A8X6WFP1</accession>
<evidence type="ECO:0000313" key="1">
    <source>
        <dbReference type="EMBL" id="GFY33336.1"/>
    </source>
</evidence>
<reference evidence="1" key="1">
    <citation type="submission" date="2020-08" db="EMBL/GenBank/DDBJ databases">
        <title>Multicomponent nature underlies the extraordinary mechanical properties of spider dragline silk.</title>
        <authorList>
            <person name="Kono N."/>
            <person name="Nakamura H."/>
            <person name="Mori M."/>
            <person name="Yoshida Y."/>
            <person name="Ohtoshi R."/>
            <person name="Malay A.D."/>
            <person name="Moran D.A.P."/>
            <person name="Tomita M."/>
            <person name="Numata K."/>
            <person name="Arakawa K."/>
        </authorList>
    </citation>
    <scope>NUCLEOTIDE SEQUENCE</scope>
</reference>
<sequence length="106" mass="12040">MRAKDYCAHLSIRDLGTEVQEQMFRSGGQSDAKPPVFSPQASLEERWETPDYPLGVLPHNWNGTEQNHTVTIMVLKAKANDRRKILALSRDEFRGPRSDVTVDQMA</sequence>
<proteinExistence type="predicted"/>
<gene>
    <name evidence="1" type="ORF">TNCV_1897881</name>
</gene>
<dbReference type="AlphaFoldDB" id="A0A8X6WFP1"/>
<name>A0A8X6WFP1_TRICX</name>
<evidence type="ECO:0000313" key="2">
    <source>
        <dbReference type="Proteomes" id="UP000887159"/>
    </source>
</evidence>
<organism evidence="1 2">
    <name type="scientific">Trichonephila clavipes</name>
    <name type="common">Golden silk orbweaver</name>
    <name type="synonym">Nephila clavipes</name>
    <dbReference type="NCBI Taxonomy" id="2585209"/>
    <lineage>
        <taxon>Eukaryota</taxon>
        <taxon>Metazoa</taxon>
        <taxon>Ecdysozoa</taxon>
        <taxon>Arthropoda</taxon>
        <taxon>Chelicerata</taxon>
        <taxon>Arachnida</taxon>
        <taxon>Araneae</taxon>
        <taxon>Araneomorphae</taxon>
        <taxon>Entelegynae</taxon>
        <taxon>Araneoidea</taxon>
        <taxon>Nephilidae</taxon>
        <taxon>Trichonephila</taxon>
    </lineage>
</organism>
<comment type="caution">
    <text evidence="1">The sequence shown here is derived from an EMBL/GenBank/DDBJ whole genome shotgun (WGS) entry which is preliminary data.</text>
</comment>